<keyword evidence="2" id="KW-0964">Secreted</keyword>
<feature type="compositionally biased region" description="Polar residues" evidence="9">
    <location>
        <begin position="1452"/>
        <end position="1463"/>
    </location>
</feature>
<feature type="signal peptide" evidence="10">
    <location>
        <begin position="1"/>
        <end position="15"/>
    </location>
</feature>
<evidence type="ECO:0000256" key="3">
    <source>
        <dbReference type="ARBA" id="ARBA00022559"/>
    </source>
</evidence>
<evidence type="ECO:0000256" key="2">
    <source>
        <dbReference type="ARBA" id="ARBA00022525"/>
    </source>
</evidence>
<accession>A0A8S4RNH7</accession>
<feature type="compositionally biased region" description="Basic and acidic residues" evidence="9">
    <location>
        <begin position="1491"/>
        <end position="1544"/>
    </location>
</feature>
<feature type="compositionally biased region" description="Basic and acidic residues" evidence="9">
    <location>
        <begin position="1030"/>
        <end position="1048"/>
    </location>
</feature>
<gene>
    <name evidence="11" type="primary">jg24142</name>
    <name evidence="11" type="ORF">PAEG_LOCUS14989</name>
</gene>
<dbReference type="Proteomes" id="UP000838756">
    <property type="component" value="Unassembled WGS sequence"/>
</dbReference>
<dbReference type="CDD" id="cd09823">
    <property type="entry name" value="peroxinectin_like"/>
    <property type="match status" value="1"/>
</dbReference>
<dbReference type="GO" id="GO:0020037">
    <property type="term" value="F:heme binding"/>
    <property type="evidence" value="ECO:0007669"/>
    <property type="project" value="InterPro"/>
</dbReference>
<dbReference type="InterPro" id="IPR037120">
    <property type="entry name" value="Haem_peroxidase_sf_animal"/>
</dbReference>
<dbReference type="SUPFAM" id="SSF48113">
    <property type="entry name" value="Heme-dependent peroxidases"/>
    <property type="match status" value="1"/>
</dbReference>
<comment type="caution">
    <text evidence="11">The sequence shown here is derived from an EMBL/GenBank/DDBJ whole genome shotgun (WGS) entry which is preliminary data.</text>
</comment>
<evidence type="ECO:0000256" key="1">
    <source>
        <dbReference type="ARBA" id="ARBA00004613"/>
    </source>
</evidence>
<evidence type="ECO:0000313" key="12">
    <source>
        <dbReference type="Proteomes" id="UP000838756"/>
    </source>
</evidence>
<feature type="region of interest" description="Disordered" evidence="9">
    <location>
        <begin position="1847"/>
        <end position="1874"/>
    </location>
</feature>
<keyword evidence="7 8" id="KW-0408">Iron</keyword>
<name>A0A8S4RNH7_9NEOP</name>
<feature type="compositionally biased region" description="Basic and acidic residues" evidence="9">
    <location>
        <begin position="1109"/>
        <end position="1124"/>
    </location>
</feature>
<organism evidence="11 12">
    <name type="scientific">Pararge aegeria aegeria</name>
    <dbReference type="NCBI Taxonomy" id="348720"/>
    <lineage>
        <taxon>Eukaryota</taxon>
        <taxon>Metazoa</taxon>
        <taxon>Ecdysozoa</taxon>
        <taxon>Arthropoda</taxon>
        <taxon>Hexapoda</taxon>
        <taxon>Insecta</taxon>
        <taxon>Pterygota</taxon>
        <taxon>Neoptera</taxon>
        <taxon>Endopterygota</taxon>
        <taxon>Lepidoptera</taxon>
        <taxon>Glossata</taxon>
        <taxon>Ditrysia</taxon>
        <taxon>Papilionoidea</taxon>
        <taxon>Nymphalidae</taxon>
        <taxon>Satyrinae</taxon>
        <taxon>Satyrini</taxon>
        <taxon>Parargina</taxon>
        <taxon>Pararge</taxon>
    </lineage>
</organism>
<evidence type="ECO:0000256" key="10">
    <source>
        <dbReference type="SAM" id="SignalP"/>
    </source>
</evidence>
<feature type="compositionally biased region" description="Basic residues" evidence="9">
    <location>
        <begin position="1064"/>
        <end position="1074"/>
    </location>
</feature>
<protein>
    <submittedName>
        <fullName evidence="11">Jg24142 protein</fullName>
    </submittedName>
</protein>
<evidence type="ECO:0000256" key="6">
    <source>
        <dbReference type="ARBA" id="ARBA00023002"/>
    </source>
</evidence>
<feature type="compositionally biased region" description="Acidic residues" evidence="9">
    <location>
        <begin position="1206"/>
        <end position="1228"/>
    </location>
</feature>
<feature type="chain" id="PRO_5035781556" evidence="10">
    <location>
        <begin position="16"/>
        <end position="1914"/>
    </location>
</feature>
<feature type="region of interest" description="Disordered" evidence="9">
    <location>
        <begin position="1433"/>
        <end position="1544"/>
    </location>
</feature>
<sequence>MKALLVALCIVYATSLTPLAPLSATADDDCALYLTGPGRSSAYDYSLNLLKGNFAYDGQHTCITYEAINQAYLDARNRILVAQPKGDWKAEDFASVGELILDISISLARTYGLTYEEIEKGLPLIDTSRTLIREVCPPVFSHVECRAGKYRRLDGLCNNLKHPTWGATMAPFQRLIGPLFSDGINAPRISHSGHDLPLSRVVSRTMHPDDGFHDHAGTVMVIAWGQFMDHDYTLTGTPLDPVHRNDPEECCKRPLHLKHPYCNEIIVPGDDYFYRLFGVKCIDFVRGFPSPRPGCRLGSRIPFNTLTGAIDGNTVYGVTEKFARKLRTGYGGLLRMNPVFKEYGLKDLLPLKLDIPDEGCTRPNKNMYCFEAGEIRVNEQLVLTVMHTLMAREHNRVAEALAHVNPHWDDESLFQEARRINIAEIQHITYNEFLPILLGKDVMEKFGLVLAKEGYWEGYDEEVNPDVIASFAAAAYRFGHSLLPTAVERWSKAHKFIASKRLSDLIRRPYDLYRAGVLDEYVMGLMNQVAQAMDDSITQEVTNHLFKKVGARFGMDLVSFNMQRGREFGLPGYMEFRKFCGLSGADTFQDLFGSMANETIRKYESIFEHPIDVDLWSGGVSERPLPGSMLGPTFACVIATQFSYSRRGDRFWFELPNQPSSFTQEQLAEIRKSRLARIICDNTDIIDTVQLYPMVLPDHELNPRVPCRSGIIPSMDFSKWADPVPFLGGAKEYMTDAYTFNGTATQNNQADKICNNSNETCASNKILNTNSQNNDNSKDFNILIKDKEINNLCLHPTKNTDCLDAVINNNTNEASNIGKDLANQLREKTTLKYVNKKDINVKASEKLKGHFKNSLKRKRRSFNRNIEDNGKTIAHGIYDVIKDQNIERGELNLPKFNPSDIIKPSDIADFKVETLHNRNKPDQNQLERGEQKYYDHNNDQYFPNSKERGNTNNENTSYRDDKYKTLIKDENLHESQRRFNPSLQKEIQGYHDDINSKHNSPKTRELTEKSEEINAREDSNQENSSDEDLNDNRSNENNKMVERLRDNVKPPNNILSRGNIRYYKDKKNKYHISKPKPLNSASHENYDNDDSSENINKNNPSLEEEDDDVQGRKFVDSEELDGNRSKPFSPSHKEEIKNENVKQTDKDRFTFSQEDESDEDSGESYKRNESLRGHKQQPENNLHRHSERYYNNRRNPVSAPKTVADYSDETDETEDEDEYADDEDDEPLENFKQDGRIYSNKPSSDDILEKHNQQYNDNRNEYFSSAVKNQDESRKENYSKDNEDEEGDPNENFSNNRDTSKPNKKPKNILLSHNKIYYNNGNNSPGHQGLVKERDESNESQGSHKENQYQDNDEVDERGIPQNKQTFNKLQTQNQLYHNDNNNNPLLQSDNPNNARNVNYGRQSAKIVNEYEDEDKKLIENYNKNKDVSTHIAQKPVYSYSPTDSERENSNQKDGSLKYTNQPKIHRNSEKSGRPIDIPIQTNIKSKKPHLLTDDRSFYGKNTNDERNSKENFSDSRRKETQISNEDYKISPKEQDTYDKSKALENDDLSNFSYDKFRGDLNRGNLDPDKASHENYESDSLDQITTTIKPKIKKSHKGIHSNIKKPTKFNKQVHINRDVGKPVKELTNENSNEEAKKNSNENLNGNYDSILPNRGNYRKVDSTKTNGKANIKQQFPRISSDYIHVGSDKTKSRYSAKNTESEGTLDTLSPKNDNYDENLKIKFGNVNIKLPEIKLPEDILAYTQEVPENNKDKTNYYNYHNEDAAQYTQKPRGNPENIHHYNPTDTTVYSQQLKPKGDKTPEEYDFFASYINKPHEETKTDDANSKSVVEDGEDLYERFVRERFGRKDSFKERSEKLQEKKKKLQENKPTTKNKELFANIQKAIKKAEEVQKQAENSKDPKANYLWTLEYGEKL</sequence>
<feature type="compositionally biased region" description="Low complexity" evidence="9">
    <location>
        <begin position="1376"/>
        <end position="1394"/>
    </location>
</feature>
<feature type="compositionally biased region" description="Basic and acidic residues" evidence="9">
    <location>
        <begin position="1330"/>
        <end position="1348"/>
    </location>
</feature>
<feature type="compositionally biased region" description="Basic and acidic residues" evidence="9">
    <location>
        <begin position="1269"/>
        <end position="1281"/>
    </location>
</feature>
<dbReference type="InterPro" id="IPR019791">
    <property type="entry name" value="Haem_peroxidase_animal"/>
</dbReference>
<feature type="region of interest" description="Disordered" evidence="9">
    <location>
        <begin position="935"/>
        <end position="964"/>
    </location>
</feature>
<keyword evidence="4 8" id="KW-0349">Heme</keyword>
<feature type="compositionally biased region" description="Basic and acidic residues" evidence="9">
    <location>
        <begin position="1556"/>
        <end position="1576"/>
    </location>
</feature>
<evidence type="ECO:0000256" key="9">
    <source>
        <dbReference type="SAM" id="MobiDB-lite"/>
    </source>
</evidence>
<dbReference type="PRINTS" id="PR00457">
    <property type="entry name" value="ANPEROXIDASE"/>
</dbReference>
<dbReference type="Pfam" id="PF03098">
    <property type="entry name" value="An_peroxidase"/>
    <property type="match status" value="1"/>
</dbReference>
<reference evidence="11" key="1">
    <citation type="submission" date="2022-03" db="EMBL/GenBank/DDBJ databases">
        <authorList>
            <person name="Lindestad O."/>
        </authorList>
    </citation>
    <scope>NUCLEOTIDE SEQUENCE</scope>
</reference>
<dbReference type="EMBL" id="CAKXAJ010025287">
    <property type="protein sequence ID" value="CAH2237809.1"/>
    <property type="molecule type" value="Genomic_DNA"/>
</dbReference>
<feature type="region of interest" description="Disordered" evidence="9">
    <location>
        <begin position="1556"/>
        <end position="1578"/>
    </location>
</feature>
<feature type="compositionally biased region" description="Basic and acidic residues" evidence="9">
    <location>
        <begin position="1181"/>
        <end position="1190"/>
    </location>
</feature>
<feature type="compositionally biased region" description="Basic and acidic residues" evidence="9">
    <location>
        <begin position="1131"/>
        <end position="1149"/>
    </location>
</feature>
<keyword evidence="12" id="KW-1185">Reference proteome</keyword>
<feature type="region of interest" description="Disordered" evidence="9">
    <location>
        <begin position="989"/>
        <end position="1358"/>
    </location>
</feature>
<feature type="compositionally biased region" description="Basic and acidic residues" evidence="9">
    <location>
        <begin position="1621"/>
        <end position="1639"/>
    </location>
</feature>
<feature type="compositionally biased region" description="Basic and acidic residues" evidence="9">
    <location>
        <begin position="1163"/>
        <end position="1172"/>
    </location>
</feature>
<keyword evidence="6" id="KW-0560">Oxidoreductase</keyword>
<dbReference type="PANTHER" id="PTHR11475">
    <property type="entry name" value="OXIDASE/PEROXIDASE"/>
    <property type="match status" value="1"/>
</dbReference>
<feature type="compositionally biased region" description="Polar residues" evidence="9">
    <location>
        <begin position="1317"/>
        <end position="1326"/>
    </location>
</feature>
<keyword evidence="5 10" id="KW-0732">Signal</keyword>
<dbReference type="InterPro" id="IPR010255">
    <property type="entry name" value="Haem_peroxidase_sf"/>
</dbReference>
<dbReference type="GO" id="GO:0006979">
    <property type="term" value="P:response to oxidative stress"/>
    <property type="evidence" value="ECO:0007669"/>
    <property type="project" value="InterPro"/>
</dbReference>
<dbReference type="PANTHER" id="PTHR11475:SF106">
    <property type="entry name" value="CURLY SU"/>
    <property type="match status" value="1"/>
</dbReference>
<evidence type="ECO:0000313" key="11">
    <source>
        <dbReference type="EMBL" id="CAH2237809.1"/>
    </source>
</evidence>
<dbReference type="FunFam" id="1.10.640.10:FF:000003">
    <property type="entry name" value="chorion peroxidase"/>
    <property type="match status" value="1"/>
</dbReference>
<feature type="compositionally biased region" description="Basic and acidic residues" evidence="9">
    <location>
        <begin position="1847"/>
        <end position="1858"/>
    </location>
</feature>
<comment type="subcellular location">
    <subcellularLocation>
        <location evidence="1">Secreted</location>
    </subcellularLocation>
</comment>
<evidence type="ECO:0000256" key="5">
    <source>
        <dbReference type="ARBA" id="ARBA00022729"/>
    </source>
</evidence>
<feature type="compositionally biased region" description="Polar residues" evidence="9">
    <location>
        <begin position="1253"/>
        <end position="1268"/>
    </location>
</feature>
<dbReference type="GO" id="GO:0046872">
    <property type="term" value="F:metal ion binding"/>
    <property type="evidence" value="ECO:0007669"/>
    <property type="project" value="UniProtKB-KW"/>
</dbReference>
<keyword evidence="3" id="KW-0575">Peroxidase</keyword>
<evidence type="ECO:0000256" key="7">
    <source>
        <dbReference type="ARBA" id="ARBA00023004"/>
    </source>
</evidence>
<feature type="region of interest" description="Disordered" evidence="9">
    <location>
        <begin position="1621"/>
        <end position="1664"/>
    </location>
</feature>
<evidence type="ECO:0000256" key="8">
    <source>
        <dbReference type="PIRSR" id="PIRSR619791-2"/>
    </source>
</evidence>
<proteinExistence type="predicted"/>
<dbReference type="GO" id="GO:0022412">
    <property type="term" value="P:cellular process involved in reproduction in multicellular organism"/>
    <property type="evidence" value="ECO:0007669"/>
    <property type="project" value="UniProtKB-ARBA"/>
</dbReference>
<keyword evidence="8" id="KW-0479">Metal-binding</keyword>
<dbReference type="OrthoDB" id="823504at2759"/>
<feature type="binding site" description="axial binding residue" evidence="8">
    <location>
        <position position="480"/>
    </location>
    <ligand>
        <name>heme b</name>
        <dbReference type="ChEBI" id="CHEBI:60344"/>
    </ligand>
    <ligandPart>
        <name>Fe</name>
        <dbReference type="ChEBI" id="CHEBI:18248"/>
    </ligandPart>
</feature>
<dbReference type="GO" id="GO:0005576">
    <property type="term" value="C:extracellular region"/>
    <property type="evidence" value="ECO:0007669"/>
    <property type="project" value="UniProtKB-SubCell"/>
</dbReference>
<dbReference type="Gene3D" id="1.10.640.10">
    <property type="entry name" value="Haem peroxidase domain superfamily, animal type"/>
    <property type="match status" value="1"/>
</dbReference>
<feature type="compositionally biased region" description="Basic and acidic residues" evidence="9">
    <location>
        <begin position="1243"/>
        <end position="1252"/>
    </location>
</feature>
<dbReference type="PROSITE" id="PS50292">
    <property type="entry name" value="PEROXIDASE_3"/>
    <property type="match status" value="1"/>
</dbReference>
<dbReference type="GO" id="GO:0004601">
    <property type="term" value="F:peroxidase activity"/>
    <property type="evidence" value="ECO:0007669"/>
    <property type="project" value="UniProtKB-KW"/>
</dbReference>
<feature type="region of interest" description="Disordered" evidence="9">
    <location>
        <begin position="1376"/>
        <end position="1398"/>
    </location>
</feature>
<feature type="compositionally biased region" description="Basic and acidic residues" evidence="9">
    <location>
        <begin position="989"/>
        <end position="1019"/>
    </location>
</feature>
<feature type="compositionally biased region" description="Acidic residues" evidence="9">
    <location>
        <begin position="1153"/>
        <end position="1162"/>
    </location>
</feature>
<evidence type="ECO:0000256" key="4">
    <source>
        <dbReference type="ARBA" id="ARBA00022617"/>
    </source>
</evidence>